<gene>
    <name evidence="2" type="ORF">Pfra01_000565700</name>
</gene>
<keyword evidence="1" id="KW-0812">Transmembrane</keyword>
<reference evidence="2" key="1">
    <citation type="submission" date="2023-04" db="EMBL/GenBank/DDBJ databases">
        <title>Phytophthora fragariaefolia NBRC 109709.</title>
        <authorList>
            <person name="Ichikawa N."/>
            <person name="Sato H."/>
            <person name="Tonouchi N."/>
        </authorList>
    </citation>
    <scope>NUCLEOTIDE SEQUENCE</scope>
    <source>
        <strain evidence="2">NBRC 109709</strain>
    </source>
</reference>
<accession>A0A9W6U369</accession>
<evidence type="ECO:0000256" key="1">
    <source>
        <dbReference type="SAM" id="Phobius"/>
    </source>
</evidence>
<organism evidence="2 3">
    <name type="scientific">Phytophthora fragariaefolia</name>
    <dbReference type="NCBI Taxonomy" id="1490495"/>
    <lineage>
        <taxon>Eukaryota</taxon>
        <taxon>Sar</taxon>
        <taxon>Stramenopiles</taxon>
        <taxon>Oomycota</taxon>
        <taxon>Peronosporomycetes</taxon>
        <taxon>Peronosporales</taxon>
        <taxon>Peronosporaceae</taxon>
        <taxon>Phytophthora</taxon>
    </lineage>
</organism>
<feature type="transmembrane region" description="Helical" evidence="1">
    <location>
        <begin position="69"/>
        <end position="88"/>
    </location>
</feature>
<feature type="transmembrane region" description="Helical" evidence="1">
    <location>
        <begin position="165"/>
        <end position="190"/>
    </location>
</feature>
<keyword evidence="1" id="KW-0472">Membrane</keyword>
<comment type="caution">
    <text evidence="2">The sequence shown here is derived from an EMBL/GenBank/DDBJ whole genome shotgun (WGS) entry which is preliminary data.</text>
</comment>
<evidence type="ECO:0000313" key="2">
    <source>
        <dbReference type="EMBL" id="GMF27905.1"/>
    </source>
</evidence>
<protein>
    <submittedName>
        <fullName evidence="2">Unnamed protein product</fullName>
    </submittedName>
</protein>
<keyword evidence="1" id="KW-1133">Transmembrane helix</keyword>
<name>A0A9W6U369_9STRA</name>
<sequence length="221" mass="23683">MQLTQQPEASSTVESIDGLTYSTPLRTAILSSAILSAVHGVRPSASLYSIGQGCEPDRYSMRRQRHGRAAAVALLLCVVRCASAQPLVGVAGGTEFRIAAAFESVPDENVTEILDEVVVPASLESERVVPTPPTEDFEPRDLRPVVDSSEEHHHRHYSSSLPVPYGGAMVAVEATALLVGGATIIVLLIAKVKARSAVIQYECDEGALTAFSDYRLIEGRR</sequence>
<dbReference type="Proteomes" id="UP001165121">
    <property type="component" value="Unassembled WGS sequence"/>
</dbReference>
<dbReference type="EMBL" id="BSXT01000453">
    <property type="protein sequence ID" value="GMF27905.1"/>
    <property type="molecule type" value="Genomic_DNA"/>
</dbReference>
<keyword evidence="3" id="KW-1185">Reference proteome</keyword>
<proteinExistence type="predicted"/>
<evidence type="ECO:0000313" key="3">
    <source>
        <dbReference type="Proteomes" id="UP001165121"/>
    </source>
</evidence>
<dbReference type="OrthoDB" id="101951at2759"/>
<dbReference type="AlphaFoldDB" id="A0A9W6U369"/>